<organism evidence="3 4">
    <name type="scientific">Marinilabilia salmonicolor</name>
    <dbReference type="NCBI Taxonomy" id="989"/>
    <lineage>
        <taxon>Bacteria</taxon>
        <taxon>Pseudomonadati</taxon>
        <taxon>Bacteroidota</taxon>
        <taxon>Bacteroidia</taxon>
        <taxon>Marinilabiliales</taxon>
        <taxon>Marinilabiliaceae</taxon>
        <taxon>Marinilabilia</taxon>
    </lineage>
</organism>
<dbReference type="PROSITE" id="PS51257">
    <property type="entry name" value="PROKAR_LIPOPROTEIN"/>
    <property type="match status" value="1"/>
</dbReference>
<proteinExistence type="predicted"/>
<sequence>MKKILFSLLLITALSSCTQEKMKVACVGDSITEGFMISPQSKLAYPVILDSLLGNQYSVMNLGRTSTTMRYDGNFPYHTAKEFSNVFAYEPDVIILKLGTNDTKPVNWNEDKYESSYQAMIDTFKTIPTNPEIYVCLPVPVFKTKWGINDSTVVNGVIPVVKRVAQRNNLRVIDLYTPMLDKGEMFFDSIHPDTRGLATMAEIIAGEIL</sequence>
<dbReference type="InterPro" id="IPR036514">
    <property type="entry name" value="SGNH_hydro_sf"/>
</dbReference>
<dbReference type="Proteomes" id="UP000252733">
    <property type="component" value="Unassembled WGS sequence"/>
</dbReference>
<dbReference type="InterPro" id="IPR013830">
    <property type="entry name" value="SGNH_hydro"/>
</dbReference>
<dbReference type="PANTHER" id="PTHR30383:SF5">
    <property type="entry name" value="SGNH HYDROLASE-TYPE ESTERASE DOMAIN-CONTAINING PROTEIN"/>
    <property type="match status" value="1"/>
</dbReference>
<evidence type="ECO:0000259" key="2">
    <source>
        <dbReference type="Pfam" id="PF13472"/>
    </source>
</evidence>
<gene>
    <name evidence="3" type="ORF">DFO77_11825</name>
</gene>
<dbReference type="EMBL" id="QPIZ01000018">
    <property type="protein sequence ID" value="RCW31309.1"/>
    <property type="molecule type" value="Genomic_DNA"/>
</dbReference>
<dbReference type="Pfam" id="PF13472">
    <property type="entry name" value="Lipase_GDSL_2"/>
    <property type="match status" value="1"/>
</dbReference>
<name>A0A2T0XS17_9BACT</name>
<evidence type="ECO:0000313" key="4">
    <source>
        <dbReference type="Proteomes" id="UP000252733"/>
    </source>
</evidence>
<evidence type="ECO:0000313" key="3">
    <source>
        <dbReference type="EMBL" id="RCW31309.1"/>
    </source>
</evidence>
<evidence type="ECO:0000256" key="1">
    <source>
        <dbReference type="SAM" id="SignalP"/>
    </source>
</evidence>
<dbReference type="OrthoDB" id="9796689at2"/>
<dbReference type="STRING" id="1168289.GCA_000259075_03047"/>
<dbReference type="GO" id="GO:0004622">
    <property type="term" value="F:phosphatidylcholine lysophospholipase activity"/>
    <property type="evidence" value="ECO:0007669"/>
    <property type="project" value="TreeGrafter"/>
</dbReference>
<feature type="domain" description="SGNH hydrolase-type esterase" evidence="2">
    <location>
        <begin position="26"/>
        <end position="196"/>
    </location>
</feature>
<comment type="caution">
    <text evidence="3">The sequence shown here is derived from an EMBL/GenBank/DDBJ whole genome shotgun (WGS) entry which is preliminary data.</text>
</comment>
<dbReference type="RefSeq" id="WP_106151744.1">
    <property type="nucleotide sequence ID" value="NZ_PVTS01000002.1"/>
</dbReference>
<feature type="signal peptide" evidence="1">
    <location>
        <begin position="1"/>
        <end position="18"/>
    </location>
</feature>
<dbReference type="InterPro" id="IPR051532">
    <property type="entry name" value="Ester_Hydrolysis_Enzymes"/>
</dbReference>
<keyword evidence="4" id="KW-1185">Reference proteome</keyword>
<keyword evidence="1" id="KW-0732">Signal</keyword>
<accession>A0A2T0XS17</accession>
<reference evidence="3 4" key="1">
    <citation type="submission" date="2018-07" db="EMBL/GenBank/DDBJ databases">
        <title>Freshwater and sediment microbial communities from various areas in North America, analyzing microbe dynamics in response to fracking.</title>
        <authorList>
            <person name="Lamendella R."/>
        </authorList>
    </citation>
    <scope>NUCLEOTIDE SEQUENCE [LARGE SCALE GENOMIC DNA]</scope>
    <source>
        <strain evidence="3 4">160A</strain>
    </source>
</reference>
<dbReference type="SUPFAM" id="SSF52266">
    <property type="entry name" value="SGNH hydrolase"/>
    <property type="match status" value="1"/>
</dbReference>
<dbReference type="Gene3D" id="3.40.50.1110">
    <property type="entry name" value="SGNH hydrolase"/>
    <property type="match status" value="1"/>
</dbReference>
<feature type="chain" id="PRO_5030056712" evidence="1">
    <location>
        <begin position="19"/>
        <end position="209"/>
    </location>
</feature>
<protein>
    <submittedName>
        <fullName evidence="3">Lysophospholipase L1-like esterase</fullName>
    </submittedName>
</protein>
<dbReference type="AlphaFoldDB" id="A0A2T0XS17"/>
<dbReference type="PANTHER" id="PTHR30383">
    <property type="entry name" value="THIOESTERASE 1/PROTEASE 1/LYSOPHOSPHOLIPASE L1"/>
    <property type="match status" value="1"/>
</dbReference>